<keyword evidence="4" id="KW-1185">Reference proteome</keyword>
<dbReference type="RefSeq" id="WP_387403842.1">
    <property type="nucleotide sequence ID" value="NZ_JBIAQY010000004.1"/>
</dbReference>
<evidence type="ECO:0000313" key="3">
    <source>
        <dbReference type="EMBL" id="MFF3569071.1"/>
    </source>
</evidence>
<dbReference type="PANTHER" id="PTHR43329">
    <property type="entry name" value="EPOXIDE HYDROLASE"/>
    <property type="match status" value="1"/>
</dbReference>
<dbReference type="InterPro" id="IPR000073">
    <property type="entry name" value="AB_hydrolase_1"/>
</dbReference>
<dbReference type="Gene3D" id="3.40.50.1820">
    <property type="entry name" value="alpha/beta hydrolase"/>
    <property type="match status" value="1"/>
</dbReference>
<evidence type="ECO:0000256" key="1">
    <source>
        <dbReference type="ARBA" id="ARBA00022801"/>
    </source>
</evidence>
<dbReference type="PRINTS" id="PR00412">
    <property type="entry name" value="EPOXHYDRLASE"/>
</dbReference>
<dbReference type="Pfam" id="PF00561">
    <property type="entry name" value="Abhydrolase_1"/>
    <property type="match status" value="1"/>
</dbReference>
<comment type="caution">
    <text evidence="3">The sequence shown here is derived from an EMBL/GenBank/DDBJ whole genome shotgun (WGS) entry which is preliminary data.</text>
</comment>
<organism evidence="3 4">
    <name type="scientific">Nocardia jiangxiensis</name>
    <dbReference type="NCBI Taxonomy" id="282685"/>
    <lineage>
        <taxon>Bacteria</taxon>
        <taxon>Bacillati</taxon>
        <taxon>Actinomycetota</taxon>
        <taxon>Actinomycetes</taxon>
        <taxon>Mycobacteriales</taxon>
        <taxon>Nocardiaceae</taxon>
        <taxon>Nocardia</taxon>
    </lineage>
</organism>
<dbReference type="EMBL" id="JBIAQY010000004">
    <property type="protein sequence ID" value="MFF3569071.1"/>
    <property type="molecule type" value="Genomic_DNA"/>
</dbReference>
<dbReference type="PRINTS" id="PR00111">
    <property type="entry name" value="ABHYDROLASE"/>
</dbReference>
<dbReference type="InterPro" id="IPR029058">
    <property type="entry name" value="AB_hydrolase_fold"/>
</dbReference>
<evidence type="ECO:0000313" key="4">
    <source>
        <dbReference type="Proteomes" id="UP001601992"/>
    </source>
</evidence>
<feature type="domain" description="AB hydrolase-1" evidence="2">
    <location>
        <begin position="34"/>
        <end position="292"/>
    </location>
</feature>
<dbReference type="GO" id="GO:0016787">
    <property type="term" value="F:hydrolase activity"/>
    <property type="evidence" value="ECO:0007669"/>
    <property type="project" value="UniProtKB-KW"/>
</dbReference>
<reference evidence="3 4" key="1">
    <citation type="submission" date="2024-10" db="EMBL/GenBank/DDBJ databases">
        <title>The Natural Products Discovery Center: Release of the First 8490 Sequenced Strains for Exploring Actinobacteria Biosynthetic Diversity.</title>
        <authorList>
            <person name="Kalkreuter E."/>
            <person name="Kautsar S.A."/>
            <person name="Yang D."/>
            <person name="Bader C.D."/>
            <person name="Teijaro C.N."/>
            <person name="Fluegel L."/>
            <person name="Davis C.M."/>
            <person name="Simpson J.R."/>
            <person name="Lauterbach L."/>
            <person name="Steele A.D."/>
            <person name="Gui C."/>
            <person name="Meng S."/>
            <person name="Li G."/>
            <person name="Viehrig K."/>
            <person name="Ye F."/>
            <person name="Su P."/>
            <person name="Kiefer A.F."/>
            <person name="Nichols A."/>
            <person name="Cepeda A.J."/>
            <person name="Yan W."/>
            <person name="Fan B."/>
            <person name="Jiang Y."/>
            <person name="Adhikari A."/>
            <person name="Zheng C.-J."/>
            <person name="Schuster L."/>
            <person name="Cowan T.M."/>
            <person name="Smanski M.J."/>
            <person name="Chevrette M.G."/>
            <person name="De Carvalho L.P.S."/>
            <person name="Shen B."/>
        </authorList>
    </citation>
    <scope>NUCLEOTIDE SEQUENCE [LARGE SCALE GENOMIC DNA]</scope>
    <source>
        <strain evidence="3 4">NPDC002593</strain>
    </source>
</reference>
<name>A0ABW6RYH0_9NOCA</name>
<gene>
    <name evidence="3" type="ORF">ACFYXQ_14965</name>
</gene>
<sequence>MSTQTPVQDWTALGSRQIAVNGIELRVVEHGEGPLVVFCHGFPELGLSWRHQVCAFAEAGFRTLTPDMRGYGGSSRPDRIEDYAMATLCGDLVGLLDAVGAQDAIFVGHDWGASVVWQTALRHPHRVRAVAGLSVPVAPRPKAPPISIFRSRLGENFYMCWFQEPGVADAALAADVRRTLLRDEVVSAADMTGDSTNLLPPQWLSESELQYYVDAFTETGFTGGLNYYRNLDRDWELSADLAGAKITAPAYFIAGADDAVLRFTPLTKMDAVLTDLRGTLLLDGAGHWIQQERADEVSAALIDFARSLPGN</sequence>
<keyword evidence="1 3" id="KW-0378">Hydrolase</keyword>
<dbReference type="SUPFAM" id="SSF53474">
    <property type="entry name" value="alpha/beta-Hydrolases"/>
    <property type="match status" value="1"/>
</dbReference>
<protein>
    <submittedName>
        <fullName evidence="3">Alpha/beta fold hydrolase</fullName>
    </submittedName>
</protein>
<accession>A0ABW6RYH0</accession>
<proteinExistence type="predicted"/>
<dbReference type="Proteomes" id="UP001601992">
    <property type="component" value="Unassembled WGS sequence"/>
</dbReference>
<evidence type="ECO:0000259" key="2">
    <source>
        <dbReference type="Pfam" id="PF00561"/>
    </source>
</evidence>
<dbReference type="InterPro" id="IPR000639">
    <property type="entry name" value="Epox_hydrolase-like"/>
</dbReference>